<evidence type="ECO:0000313" key="4">
    <source>
        <dbReference type="Proteomes" id="UP000437748"/>
    </source>
</evidence>
<gene>
    <name evidence="3" type="ORF">GCL60_03695</name>
</gene>
<dbReference type="OrthoDB" id="5293701at2"/>
<evidence type="ECO:0000256" key="1">
    <source>
        <dbReference type="ARBA" id="ARBA00022553"/>
    </source>
</evidence>
<accession>A0A6N6VXI4</accession>
<dbReference type="AlphaFoldDB" id="A0A6N6VXI4"/>
<organism evidence="3 4">
    <name type="scientific">Silvanigrella paludirubra</name>
    <dbReference type="NCBI Taxonomy" id="2499159"/>
    <lineage>
        <taxon>Bacteria</taxon>
        <taxon>Pseudomonadati</taxon>
        <taxon>Bdellovibrionota</taxon>
        <taxon>Oligoflexia</taxon>
        <taxon>Silvanigrellales</taxon>
        <taxon>Silvanigrellaceae</taxon>
        <taxon>Silvanigrella</taxon>
    </lineage>
</organism>
<dbReference type="FunFam" id="3.10.590.10:FF:000003">
    <property type="entry name" value="Thymocyte nuclear protein 1"/>
    <property type="match status" value="1"/>
</dbReference>
<dbReference type="Proteomes" id="UP000437748">
    <property type="component" value="Unassembled WGS sequence"/>
</dbReference>
<evidence type="ECO:0000313" key="3">
    <source>
        <dbReference type="EMBL" id="KAB8041051.1"/>
    </source>
</evidence>
<dbReference type="PANTHER" id="PTHR14087">
    <property type="entry name" value="THYMOCYTE NUCLEAR PROTEIN 1"/>
    <property type="match status" value="1"/>
</dbReference>
<evidence type="ECO:0000259" key="2">
    <source>
        <dbReference type="Pfam" id="PF01878"/>
    </source>
</evidence>
<dbReference type="Gene3D" id="3.10.590.10">
    <property type="entry name" value="ph1033 like domains"/>
    <property type="match status" value="1"/>
</dbReference>
<dbReference type="InterPro" id="IPR015947">
    <property type="entry name" value="PUA-like_sf"/>
</dbReference>
<keyword evidence="1" id="KW-0597">Phosphoprotein</keyword>
<name>A0A6N6VXI4_9BACT</name>
<dbReference type="SUPFAM" id="SSF88697">
    <property type="entry name" value="PUA domain-like"/>
    <property type="match status" value="1"/>
</dbReference>
<dbReference type="Pfam" id="PF01878">
    <property type="entry name" value="EVE"/>
    <property type="match status" value="1"/>
</dbReference>
<dbReference type="InterPro" id="IPR002740">
    <property type="entry name" value="EVE_domain"/>
</dbReference>
<keyword evidence="4" id="KW-1185">Reference proteome</keyword>
<dbReference type="PANTHER" id="PTHR14087:SF7">
    <property type="entry name" value="THYMOCYTE NUCLEAR PROTEIN 1"/>
    <property type="match status" value="1"/>
</dbReference>
<comment type="caution">
    <text evidence="3">The sequence shown here is derived from an EMBL/GenBank/DDBJ whole genome shotgun (WGS) entry which is preliminary data.</text>
</comment>
<dbReference type="CDD" id="cd21133">
    <property type="entry name" value="EVE"/>
    <property type="match status" value="1"/>
</dbReference>
<sequence>MQKPLIDYLPSRIWLMKSEPDVFSFFDLEKKMGQKEQWDGVRNYQARNFMQKEMKVGDKVLFYHSNANPSGIVGLAEVVEEAKPDFTALDPNSEYFDPKATKENPRWYAVTVGKPQKFPKFISLSEMREHEPLQNMLLLRKGQRLSILPVSLNEYSFILQLARFHK</sequence>
<dbReference type="EMBL" id="WFLM01000001">
    <property type="protein sequence ID" value="KAB8041051.1"/>
    <property type="molecule type" value="Genomic_DNA"/>
</dbReference>
<dbReference type="InterPro" id="IPR052181">
    <property type="entry name" value="5hmC_binding"/>
</dbReference>
<protein>
    <submittedName>
        <fullName evidence="3">EVE domain-containing protein</fullName>
    </submittedName>
</protein>
<dbReference type="InterPro" id="IPR047197">
    <property type="entry name" value="THYN1-like_EVE"/>
</dbReference>
<reference evidence="3 4" key="1">
    <citation type="submission" date="2019-10" db="EMBL/GenBank/DDBJ databases">
        <title>New species of Slilvanegrellaceae.</title>
        <authorList>
            <person name="Pitt A."/>
            <person name="Hahn M.W."/>
        </authorList>
    </citation>
    <scope>NUCLEOTIDE SEQUENCE [LARGE SCALE GENOMIC DNA]</scope>
    <source>
        <strain evidence="3 4">SP-Ram-0.45-NSY-1</strain>
    </source>
</reference>
<proteinExistence type="predicted"/>
<feature type="domain" description="EVE" evidence="2">
    <location>
        <begin position="13"/>
        <end position="161"/>
    </location>
</feature>